<sequence length="116" mass="12755">MPAGTNVLCVSPTDAATTPQSSQVTFQSRECLPPKLSLKHTPLTPCVFEFVFLSRATCQLRAAASLRVRGRFAAPTDVHQKFKELLLFVYGRGKERPSNSEGDAAKRRVDGSLYVQ</sequence>
<evidence type="ECO:0000256" key="1">
    <source>
        <dbReference type="SAM" id="MobiDB-lite"/>
    </source>
</evidence>
<feature type="region of interest" description="Disordered" evidence="1">
    <location>
        <begin position="94"/>
        <end position="116"/>
    </location>
</feature>
<dbReference type="Proteomes" id="UP001054945">
    <property type="component" value="Unassembled WGS sequence"/>
</dbReference>
<comment type="caution">
    <text evidence="2">The sequence shown here is derived from an EMBL/GenBank/DDBJ whole genome shotgun (WGS) entry which is preliminary data.</text>
</comment>
<proteinExistence type="predicted"/>
<protein>
    <submittedName>
        <fullName evidence="2">Uncharacterized protein</fullName>
    </submittedName>
</protein>
<feature type="compositionally biased region" description="Basic and acidic residues" evidence="1">
    <location>
        <begin position="94"/>
        <end position="110"/>
    </location>
</feature>
<evidence type="ECO:0000313" key="2">
    <source>
        <dbReference type="EMBL" id="GIY22621.1"/>
    </source>
</evidence>
<dbReference type="AlphaFoldDB" id="A0AAV4RNV2"/>
<dbReference type="EMBL" id="BPLR01008174">
    <property type="protein sequence ID" value="GIY22621.1"/>
    <property type="molecule type" value="Genomic_DNA"/>
</dbReference>
<evidence type="ECO:0000313" key="3">
    <source>
        <dbReference type="Proteomes" id="UP001054945"/>
    </source>
</evidence>
<name>A0AAV4RNV2_CAEEX</name>
<accession>A0AAV4RNV2</accession>
<reference evidence="2 3" key="1">
    <citation type="submission" date="2021-06" db="EMBL/GenBank/DDBJ databases">
        <title>Caerostris extrusa draft genome.</title>
        <authorList>
            <person name="Kono N."/>
            <person name="Arakawa K."/>
        </authorList>
    </citation>
    <scope>NUCLEOTIDE SEQUENCE [LARGE SCALE GENOMIC DNA]</scope>
</reference>
<keyword evidence="3" id="KW-1185">Reference proteome</keyword>
<organism evidence="2 3">
    <name type="scientific">Caerostris extrusa</name>
    <name type="common">Bark spider</name>
    <name type="synonym">Caerostris bankana</name>
    <dbReference type="NCBI Taxonomy" id="172846"/>
    <lineage>
        <taxon>Eukaryota</taxon>
        <taxon>Metazoa</taxon>
        <taxon>Ecdysozoa</taxon>
        <taxon>Arthropoda</taxon>
        <taxon>Chelicerata</taxon>
        <taxon>Arachnida</taxon>
        <taxon>Araneae</taxon>
        <taxon>Araneomorphae</taxon>
        <taxon>Entelegynae</taxon>
        <taxon>Araneoidea</taxon>
        <taxon>Araneidae</taxon>
        <taxon>Caerostris</taxon>
    </lineage>
</organism>
<gene>
    <name evidence="2" type="ORF">CEXT_558771</name>
</gene>